<comment type="caution">
    <text evidence="9">The sequence shown here is derived from an EMBL/GenBank/DDBJ whole genome shotgun (WGS) entry which is preliminary data.</text>
</comment>
<evidence type="ECO:0000256" key="1">
    <source>
        <dbReference type="ARBA" id="ARBA00000085"/>
    </source>
</evidence>
<dbReference type="AlphaFoldDB" id="A0A5C8NR75"/>
<keyword evidence="4 9" id="KW-0418">Kinase</keyword>
<keyword evidence="5" id="KW-0597">Phosphoprotein</keyword>
<evidence type="ECO:0000256" key="3">
    <source>
        <dbReference type="ARBA" id="ARBA00022679"/>
    </source>
</evidence>
<dbReference type="CDD" id="cd00156">
    <property type="entry name" value="REC"/>
    <property type="match status" value="1"/>
</dbReference>
<feature type="transmembrane region" description="Helical" evidence="6">
    <location>
        <begin position="169"/>
        <end position="189"/>
    </location>
</feature>
<keyword evidence="6" id="KW-0812">Transmembrane</keyword>
<feature type="modified residue" description="4-aspartylphosphate" evidence="5">
    <location>
        <position position="549"/>
    </location>
</feature>
<dbReference type="InterPro" id="IPR001789">
    <property type="entry name" value="Sig_transdc_resp-reg_receiver"/>
</dbReference>
<keyword evidence="3" id="KW-0808">Transferase</keyword>
<dbReference type="PANTHER" id="PTHR43047:SF72">
    <property type="entry name" value="OSMOSENSING HISTIDINE PROTEIN KINASE SLN1"/>
    <property type="match status" value="1"/>
</dbReference>
<comment type="catalytic activity">
    <reaction evidence="1">
        <text>ATP + protein L-histidine = ADP + protein N-phospho-L-histidine.</text>
        <dbReference type="EC" id="2.7.13.3"/>
    </reaction>
</comment>
<proteinExistence type="predicted"/>
<feature type="domain" description="Response regulatory" evidence="8">
    <location>
        <begin position="498"/>
        <end position="615"/>
    </location>
</feature>
<dbReference type="SUPFAM" id="SSF52172">
    <property type="entry name" value="CheY-like"/>
    <property type="match status" value="1"/>
</dbReference>
<dbReference type="InterPro" id="IPR004358">
    <property type="entry name" value="Sig_transdc_His_kin-like_C"/>
</dbReference>
<dbReference type="InterPro" id="IPR005467">
    <property type="entry name" value="His_kinase_dom"/>
</dbReference>
<dbReference type="EMBL" id="VDUY01000007">
    <property type="protein sequence ID" value="TXL63778.1"/>
    <property type="molecule type" value="Genomic_DNA"/>
</dbReference>
<dbReference type="PROSITE" id="PS50110">
    <property type="entry name" value="RESPONSE_REGULATORY"/>
    <property type="match status" value="1"/>
</dbReference>
<dbReference type="EC" id="2.7.13.3" evidence="2"/>
<evidence type="ECO:0000259" key="7">
    <source>
        <dbReference type="PROSITE" id="PS50109"/>
    </source>
</evidence>
<dbReference type="Pfam" id="PF02518">
    <property type="entry name" value="HATPase_c"/>
    <property type="match status" value="1"/>
</dbReference>
<evidence type="ECO:0000256" key="5">
    <source>
        <dbReference type="PROSITE-ProRule" id="PRU00169"/>
    </source>
</evidence>
<dbReference type="Gene3D" id="3.40.50.2300">
    <property type="match status" value="1"/>
</dbReference>
<gene>
    <name evidence="9" type="ORF">FHP08_15870</name>
</gene>
<evidence type="ECO:0000256" key="6">
    <source>
        <dbReference type="SAM" id="Phobius"/>
    </source>
</evidence>
<dbReference type="GO" id="GO:0005886">
    <property type="term" value="C:plasma membrane"/>
    <property type="evidence" value="ECO:0007669"/>
    <property type="project" value="TreeGrafter"/>
</dbReference>
<protein>
    <recommendedName>
        <fullName evidence="2">histidine kinase</fullName>
        <ecNumber evidence="2">2.7.13.3</ecNumber>
    </recommendedName>
</protein>
<feature type="transmembrane region" description="Helical" evidence="6">
    <location>
        <begin position="91"/>
        <end position="113"/>
    </location>
</feature>
<sequence length="618" mass="67447">MQGNRLYPRKFPDADQESAFLQEFRRSGARFALAASLAGALMAFSFVVLMIGDEARDINQHSRQLVRLGIGGLLSTSCLVLWLLPRFSVRNYLFVVGVPATLACFTVALLGYLPTDAEFPRSGRLTVAMCLTCFLVYGFTRLPVVLMFTICSVSSAIAIAAAISNGDDYGRALVIYLAAANVSGCLLSAQIENRERESFNREIALVEAREKLAASAQASSDASAAKSLLMAAVNHDLRQPAASATLYLERLTAHIEECAPSCMPLLGKVRECVGAITDNLSRLSVVADLNDKERVLVPTQVDLCAILDRLVGVYSGPALERKIRFEVALPRRGNLTLMTDGARLGDVLANLVSNALKFTSEDGRGWVAVRAIRFGSRIRITVRDNGIGIAKHHHHRVFDEYFQIDNAERDRDRGYGLGLSIVRDTIARLPGHSIFLRSALGEGTRFDVWVPLAPTIERAVGESAWSGLHSSACNCEETLARGCGHELEEKERNLRGVYVLLVEDDPLVRSALIETLKGWGMLVDAAASPEAALALARRAERLFDLVVSDFGFDAALDGLDLIREVRGEQGRVTPAIIFSGQIPSIDEKRLSELQVRAVSKPIHAERLRAELDACLTSV</sequence>
<keyword evidence="10" id="KW-1185">Reference proteome</keyword>
<dbReference type="PRINTS" id="PR00344">
    <property type="entry name" value="BCTRLSENSOR"/>
</dbReference>
<dbReference type="PROSITE" id="PS50109">
    <property type="entry name" value="HIS_KIN"/>
    <property type="match status" value="1"/>
</dbReference>
<dbReference type="InterPro" id="IPR036890">
    <property type="entry name" value="HATPase_C_sf"/>
</dbReference>
<feature type="transmembrane region" description="Helical" evidence="6">
    <location>
        <begin position="31"/>
        <end position="52"/>
    </location>
</feature>
<feature type="transmembrane region" description="Helical" evidence="6">
    <location>
        <begin position="64"/>
        <end position="84"/>
    </location>
</feature>
<feature type="domain" description="Histidine kinase" evidence="7">
    <location>
        <begin position="232"/>
        <end position="454"/>
    </location>
</feature>
<dbReference type="PANTHER" id="PTHR43047">
    <property type="entry name" value="TWO-COMPONENT HISTIDINE PROTEIN KINASE"/>
    <property type="match status" value="1"/>
</dbReference>
<dbReference type="GO" id="GO:0000155">
    <property type="term" value="F:phosphorelay sensor kinase activity"/>
    <property type="evidence" value="ECO:0007669"/>
    <property type="project" value="InterPro"/>
</dbReference>
<accession>A0A5C8NR75</accession>
<dbReference type="InterPro" id="IPR036097">
    <property type="entry name" value="HisK_dim/P_sf"/>
</dbReference>
<keyword evidence="6" id="KW-0472">Membrane</keyword>
<keyword evidence="6" id="KW-1133">Transmembrane helix</keyword>
<name>A0A5C8NR75_9BURK</name>
<dbReference type="InterPro" id="IPR011006">
    <property type="entry name" value="CheY-like_superfamily"/>
</dbReference>
<organism evidence="9 10">
    <name type="scientific">Zeimonas arvi</name>
    <dbReference type="NCBI Taxonomy" id="2498847"/>
    <lineage>
        <taxon>Bacteria</taxon>
        <taxon>Pseudomonadati</taxon>
        <taxon>Pseudomonadota</taxon>
        <taxon>Betaproteobacteria</taxon>
        <taxon>Burkholderiales</taxon>
        <taxon>Burkholderiaceae</taxon>
        <taxon>Zeimonas</taxon>
    </lineage>
</organism>
<dbReference type="SMART" id="SM00448">
    <property type="entry name" value="REC"/>
    <property type="match status" value="1"/>
</dbReference>
<reference evidence="9 10" key="1">
    <citation type="submission" date="2019-06" db="EMBL/GenBank/DDBJ databases">
        <title>Quisquiliibacterium sp. nov., isolated from a maize field.</title>
        <authorList>
            <person name="Lin S.-Y."/>
            <person name="Tsai C.-F."/>
            <person name="Young C.-C."/>
        </authorList>
    </citation>
    <scope>NUCLEOTIDE SEQUENCE [LARGE SCALE GENOMIC DNA]</scope>
    <source>
        <strain evidence="9 10">CC-CFT501</strain>
    </source>
</reference>
<dbReference type="SUPFAM" id="SSF55874">
    <property type="entry name" value="ATPase domain of HSP90 chaperone/DNA topoisomerase II/histidine kinase"/>
    <property type="match status" value="1"/>
</dbReference>
<evidence type="ECO:0000256" key="4">
    <source>
        <dbReference type="ARBA" id="ARBA00022777"/>
    </source>
</evidence>
<dbReference type="InterPro" id="IPR003594">
    <property type="entry name" value="HATPase_dom"/>
</dbReference>
<dbReference type="SUPFAM" id="SSF47384">
    <property type="entry name" value="Homodimeric domain of signal transducing histidine kinase"/>
    <property type="match status" value="1"/>
</dbReference>
<dbReference type="OrthoDB" id="6114847at2"/>
<dbReference type="Proteomes" id="UP000321548">
    <property type="component" value="Unassembled WGS sequence"/>
</dbReference>
<dbReference type="Pfam" id="PF00072">
    <property type="entry name" value="Response_reg"/>
    <property type="match status" value="1"/>
</dbReference>
<dbReference type="Gene3D" id="3.30.565.10">
    <property type="entry name" value="Histidine kinase-like ATPase, C-terminal domain"/>
    <property type="match status" value="1"/>
</dbReference>
<dbReference type="SMART" id="SM00387">
    <property type="entry name" value="HATPase_c"/>
    <property type="match status" value="1"/>
</dbReference>
<dbReference type="GO" id="GO:0009927">
    <property type="term" value="F:histidine phosphotransfer kinase activity"/>
    <property type="evidence" value="ECO:0007669"/>
    <property type="project" value="TreeGrafter"/>
</dbReference>
<evidence type="ECO:0000256" key="2">
    <source>
        <dbReference type="ARBA" id="ARBA00012438"/>
    </source>
</evidence>
<evidence type="ECO:0000259" key="8">
    <source>
        <dbReference type="PROSITE" id="PS50110"/>
    </source>
</evidence>
<evidence type="ECO:0000313" key="9">
    <source>
        <dbReference type="EMBL" id="TXL63778.1"/>
    </source>
</evidence>
<evidence type="ECO:0000313" key="10">
    <source>
        <dbReference type="Proteomes" id="UP000321548"/>
    </source>
</evidence>
<dbReference type="Gene3D" id="1.10.287.130">
    <property type="match status" value="1"/>
</dbReference>
<feature type="transmembrane region" description="Helical" evidence="6">
    <location>
        <begin position="144"/>
        <end position="163"/>
    </location>
</feature>